<organism evidence="1 2">
    <name type="scientific">Piscibacillus salipiscarius</name>
    <dbReference type="NCBI Taxonomy" id="299480"/>
    <lineage>
        <taxon>Bacteria</taxon>
        <taxon>Bacillati</taxon>
        <taxon>Bacillota</taxon>
        <taxon>Bacilli</taxon>
        <taxon>Bacillales</taxon>
        <taxon>Bacillaceae</taxon>
        <taxon>Piscibacillus</taxon>
    </lineage>
</organism>
<evidence type="ECO:0000313" key="1">
    <source>
        <dbReference type="EMBL" id="MFD2639321.1"/>
    </source>
</evidence>
<evidence type="ECO:0008006" key="3">
    <source>
        <dbReference type="Google" id="ProtNLM"/>
    </source>
</evidence>
<name>A0ABW5QBQ7_9BACI</name>
<accession>A0ABW5QBQ7</accession>
<gene>
    <name evidence="1" type="ORF">ACFSW4_10620</name>
</gene>
<proteinExistence type="predicted"/>
<dbReference type="Proteomes" id="UP001597452">
    <property type="component" value="Unassembled WGS sequence"/>
</dbReference>
<comment type="caution">
    <text evidence="1">The sequence shown here is derived from an EMBL/GenBank/DDBJ whole genome shotgun (WGS) entry which is preliminary data.</text>
</comment>
<sequence>MHYEQQPPTFFHKRPPIITQKVQKQAKTKSRIPISDEQLKRLLLQHKPSNYIHTQKINIKRTLLTHLAYQKNLEESINFNRIKLTNHLAVKLLLVDTSYSMNPHTETIRYYLKNWNYDIILFHDQSIFDYNKSEIPLPKFIGGTSFYTPLKQIKETKIKAEILHLTDGDNSPNDQTKTEQIVKLLSQKGSTYKRIIIKEDH</sequence>
<keyword evidence="2" id="KW-1185">Reference proteome</keyword>
<dbReference type="EMBL" id="JBHUMZ010000023">
    <property type="protein sequence ID" value="MFD2639321.1"/>
    <property type="molecule type" value="Genomic_DNA"/>
</dbReference>
<dbReference type="RefSeq" id="WP_377329187.1">
    <property type="nucleotide sequence ID" value="NZ_JBHUMZ010000023.1"/>
</dbReference>
<evidence type="ECO:0000313" key="2">
    <source>
        <dbReference type="Proteomes" id="UP001597452"/>
    </source>
</evidence>
<reference evidence="2" key="1">
    <citation type="journal article" date="2019" name="Int. J. Syst. Evol. Microbiol.">
        <title>The Global Catalogue of Microorganisms (GCM) 10K type strain sequencing project: providing services to taxonomists for standard genome sequencing and annotation.</title>
        <authorList>
            <consortium name="The Broad Institute Genomics Platform"/>
            <consortium name="The Broad Institute Genome Sequencing Center for Infectious Disease"/>
            <person name="Wu L."/>
            <person name="Ma J."/>
        </authorList>
    </citation>
    <scope>NUCLEOTIDE SEQUENCE [LARGE SCALE GENOMIC DNA]</scope>
    <source>
        <strain evidence="2">TISTR 1571</strain>
    </source>
</reference>
<protein>
    <recommendedName>
        <fullName evidence="3">VWA-like domain-containing protein</fullName>
    </recommendedName>
</protein>